<dbReference type="AlphaFoldDB" id="A0A4Y8MVS7"/>
<comment type="caution">
    <text evidence="1">The sequence shown here is derived from an EMBL/GenBank/DDBJ whole genome shotgun (WGS) entry which is preliminary data.</text>
</comment>
<organism evidence="1 2">
    <name type="scientific">Paraburkholderia dipogonis</name>
    <dbReference type="NCBI Taxonomy" id="1211383"/>
    <lineage>
        <taxon>Bacteria</taxon>
        <taxon>Pseudomonadati</taxon>
        <taxon>Pseudomonadota</taxon>
        <taxon>Betaproteobacteria</taxon>
        <taxon>Burkholderiales</taxon>
        <taxon>Burkholderiaceae</taxon>
        <taxon>Paraburkholderia</taxon>
    </lineage>
</organism>
<gene>
    <name evidence="1" type="ORF">E2553_33355</name>
</gene>
<name>A0A4Y8MVS7_9BURK</name>
<reference evidence="1 2" key="1">
    <citation type="submission" date="2019-03" db="EMBL/GenBank/DDBJ databases">
        <title>Complete Genome Sequence of Paraburkholderia dipogonis ICMP 19430T, a Nitrogen-fixing Symbiont of the South African Invasive Legume Dipogon lignosus in New Zealand.</title>
        <authorList>
            <person name="De Meyer S.E."/>
        </authorList>
    </citation>
    <scope>NUCLEOTIDE SEQUENCE [LARGE SCALE GENOMIC DNA]</scope>
    <source>
        <strain evidence="1 2">ICMP 19430</strain>
    </source>
</reference>
<sequence length="98" mass="11026">MSINIKNKSIPHRLLQVCTCVCSRSLVAKGPLAAPDEERENRVFARVMPTPVLCRVVDPRTQRFGGSPFRLARIVGIIREFPERRRTDMEVCSGSACK</sequence>
<dbReference type="EMBL" id="SNVI01000002">
    <property type="protein sequence ID" value="TFE41549.1"/>
    <property type="molecule type" value="Genomic_DNA"/>
</dbReference>
<evidence type="ECO:0000313" key="2">
    <source>
        <dbReference type="Proteomes" id="UP000297385"/>
    </source>
</evidence>
<protein>
    <submittedName>
        <fullName evidence="1">Uncharacterized protein</fullName>
    </submittedName>
</protein>
<dbReference type="Proteomes" id="UP000297385">
    <property type="component" value="Unassembled WGS sequence"/>
</dbReference>
<proteinExistence type="predicted"/>
<evidence type="ECO:0000313" key="1">
    <source>
        <dbReference type="EMBL" id="TFE41549.1"/>
    </source>
</evidence>
<accession>A0A4Y8MVS7</accession>